<dbReference type="RefSeq" id="WP_254426528.1">
    <property type="nucleotide sequence ID" value="NZ_JBHSUS010000001.1"/>
</dbReference>
<accession>A0ABW1XLH4</accession>
<dbReference type="InterPro" id="IPR014013">
    <property type="entry name" value="Helic_SF1/SF2_ATP-bd_DinG/Rad3"/>
</dbReference>
<evidence type="ECO:0000313" key="15">
    <source>
        <dbReference type="EMBL" id="MFC6440118.1"/>
    </source>
</evidence>
<dbReference type="Pfam" id="PF06733">
    <property type="entry name" value="DEAD_2"/>
    <property type="match status" value="1"/>
</dbReference>
<keyword evidence="16" id="KW-1185">Reference proteome</keyword>
<evidence type="ECO:0000256" key="13">
    <source>
        <dbReference type="ARBA" id="ARBA00038058"/>
    </source>
</evidence>
<dbReference type="InterPro" id="IPR006554">
    <property type="entry name" value="Helicase-like_DEXD_c2"/>
</dbReference>
<dbReference type="InterPro" id="IPR045028">
    <property type="entry name" value="DinG/Rad3-like"/>
</dbReference>
<evidence type="ECO:0000256" key="11">
    <source>
        <dbReference type="ARBA" id="ARBA00023204"/>
    </source>
</evidence>
<keyword evidence="11" id="KW-0234">DNA repair</keyword>
<dbReference type="InterPro" id="IPR010614">
    <property type="entry name" value="RAD3-like_helicase_DEAD"/>
</dbReference>
<sequence>MLAGNKISVRALVEFAARRGDLHRQFSPSPSAASGIEGHLQVQRSRPDSYQAEVPLQMHIGDLLISGRADGYDNATQCIEEIKTLYGSAENVPDNQRSAHWAQAKMYAWMQCWRLNLPHIKVALVYFDLNEERQYRLEQVHARTELDKECQGWVLAFLRWQNLQQARQRNCQQQLTKLAFPYPQMHRGQRLMSESVYKACVTGSQLLSEAPTGMGKTLATLFAALKAKSAGQIQRIFFLTAKTTGQHAAEDSLALLKKSAQALRSVTLSAQQRACLHSEVNCRGDVCPYARGFYDKLPKVREHAARIPLLTASTLADLGQQYEICPYYLAVEMARWCEVVVADMNYYFDITALLFALQQQFEWKVGLLIDECHNLIERGRMMYSAQLQRQWMLDSSRQVKGKLQQALKRVNRQWLAQVNVEPEQNYQLVVAINDKLLAAMQDVLREYSAQLQLSPDDPSLRGIMQDVFFQLNHFITIYGWFDEDYALDWQPGVKNKGCLTLRNISPARLLAERFKHSHSAVLFSATLQPFHYYQQLLGIPEAKLQVVESPFDANQLSVFLHPRLSLRYQHRQQAIFPICQIVADQLRQTPGNAMLFVPSYGFLDDLLPILRDVIASLNVELIAQQRDMNNDQKADFLRQYSHKRNVLGLVVLGGVFSEGVDLPGEQLTGVFIASLGLPQYNPINHMMEQKLQRLFNDGYRYTYLYPGLQKVVQAAGRVIRTVNDTGYVHLLDNRFFQADIQQLLPDWWSTPKV</sequence>
<protein>
    <submittedName>
        <fullName evidence="15">Helicase C-terminal domain-containing protein</fullName>
    </submittedName>
</protein>
<dbReference type="InterPro" id="IPR011604">
    <property type="entry name" value="PDDEXK-like_dom_sf"/>
</dbReference>
<dbReference type="SMART" id="SM00488">
    <property type="entry name" value="DEXDc2"/>
    <property type="match status" value="1"/>
</dbReference>
<evidence type="ECO:0000256" key="3">
    <source>
        <dbReference type="ARBA" id="ARBA00022741"/>
    </source>
</evidence>
<dbReference type="InterPro" id="IPR006555">
    <property type="entry name" value="ATP-dep_Helicase_C"/>
</dbReference>
<evidence type="ECO:0000259" key="14">
    <source>
        <dbReference type="PROSITE" id="PS51193"/>
    </source>
</evidence>
<dbReference type="Proteomes" id="UP001596364">
    <property type="component" value="Unassembled WGS sequence"/>
</dbReference>
<dbReference type="InterPro" id="IPR027417">
    <property type="entry name" value="P-loop_NTPase"/>
</dbReference>
<keyword evidence="7" id="KW-0067">ATP-binding</keyword>
<dbReference type="SMART" id="SM00491">
    <property type="entry name" value="HELICc2"/>
    <property type="match status" value="1"/>
</dbReference>
<dbReference type="Gene3D" id="1.10.275.30">
    <property type="match status" value="1"/>
</dbReference>
<keyword evidence="12" id="KW-0413">Isomerase</keyword>
<evidence type="ECO:0000256" key="1">
    <source>
        <dbReference type="ARBA" id="ARBA00022485"/>
    </source>
</evidence>
<keyword evidence="3" id="KW-0547">Nucleotide-binding</keyword>
<dbReference type="EMBL" id="JBHSUS010000001">
    <property type="protein sequence ID" value="MFC6440118.1"/>
    <property type="molecule type" value="Genomic_DNA"/>
</dbReference>
<keyword evidence="6 15" id="KW-0347">Helicase</keyword>
<evidence type="ECO:0000256" key="10">
    <source>
        <dbReference type="ARBA" id="ARBA00023125"/>
    </source>
</evidence>
<dbReference type="PANTHER" id="PTHR11472:SF34">
    <property type="entry name" value="REGULATOR OF TELOMERE ELONGATION HELICASE 1"/>
    <property type="match status" value="1"/>
</dbReference>
<comment type="similarity">
    <text evidence="13">Belongs to the helicase family. DinG subfamily.</text>
</comment>
<dbReference type="PROSITE" id="PS51193">
    <property type="entry name" value="HELICASE_ATP_BIND_2"/>
    <property type="match status" value="1"/>
</dbReference>
<keyword evidence="4" id="KW-0227">DNA damage</keyword>
<reference evidence="16" key="1">
    <citation type="journal article" date="2019" name="Int. J. Syst. Evol. Microbiol.">
        <title>The Global Catalogue of Microorganisms (GCM) 10K type strain sequencing project: providing services to taxonomists for standard genome sequencing and annotation.</title>
        <authorList>
            <consortium name="The Broad Institute Genomics Platform"/>
            <consortium name="The Broad Institute Genome Sequencing Center for Infectious Disease"/>
            <person name="Wu L."/>
            <person name="Ma J."/>
        </authorList>
    </citation>
    <scope>NUCLEOTIDE SEQUENCE [LARGE SCALE GENOMIC DNA]</scope>
    <source>
        <strain evidence="16">CGMCC 1.16031</strain>
    </source>
</reference>
<dbReference type="PANTHER" id="PTHR11472">
    <property type="entry name" value="DNA REPAIR DEAD HELICASE RAD3/XP-D SUBFAMILY MEMBER"/>
    <property type="match status" value="1"/>
</dbReference>
<evidence type="ECO:0000256" key="9">
    <source>
        <dbReference type="ARBA" id="ARBA00023014"/>
    </source>
</evidence>
<gene>
    <name evidence="15" type="ORF">ACFP85_08165</name>
</gene>
<evidence type="ECO:0000256" key="7">
    <source>
        <dbReference type="ARBA" id="ARBA00022840"/>
    </source>
</evidence>
<evidence type="ECO:0000256" key="12">
    <source>
        <dbReference type="ARBA" id="ARBA00023235"/>
    </source>
</evidence>
<keyword evidence="10" id="KW-0238">DNA-binding</keyword>
<dbReference type="Pfam" id="PF13307">
    <property type="entry name" value="Helicase_C_2"/>
    <property type="match status" value="1"/>
</dbReference>
<evidence type="ECO:0000256" key="8">
    <source>
        <dbReference type="ARBA" id="ARBA00023004"/>
    </source>
</evidence>
<name>A0ABW1XLH4_9ALTE</name>
<keyword evidence="8" id="KW-0408">Iron</keyword>
<dbReference type="Gene3D" id="3.90.320.10">
    <property type="match status" value="1"/>
</dbReference>
<keyword evidence="9" id="KW-0411">Iron-sulfur</keyword>
<organism evidence="15 16">
    <name type="scientific">Pseudobowmanella zhangzhouensis</name>
    <dbReference type="NCBI Taxonomy" id="1537679"/>
    <lineage>
        <taxon>Bacteria</taxon>
        <taxon>Pseudomonadati</taxon>
        <taxon>Pseudomonadota</taxon>
        <taxon>Gammaproteobacteria</taxon>
        <taxon>Alteromonadales</taxon>
        <taxon>Alteromonadaceae</taxon>
    </lineage>
</organism>
<evidence type="ECO:0000313" key="16">
    <source>
        <dbReference type="Proteomes" id="UP001596364"/>
    </source>
</evidence>
<keyword evidence="1" id="KW-0004">4Fe-4S</keyword>
<comment type="caution">
    <text evidence="15">The sequence shown here is derived from an EMBL/GenBank/DDBJ whole genome shotgun (WGS) entry which is preliminary data.</text>
</comment>
<feature type="domain" description="Helicase ATP-binding" evidence="14">
    <location>
        <begin position="175"/>
        <end position="440"/>
    </location>
</feature>
<evidence type="ECO:0000256" key="5">
    <source>
        <dbReference type="ARBA" id="ARBA00022801"/>
    </source>
</evidence>
<evidence type="ECO:0000256" key="6">
    <source>
        <dbReference type="ARBA" id="ARBA00022806"/>
    </source>
</evidence>
<dbReference type="SUPFAM" id="SSF52540">
    <property type="entry name" value="P-loop containing nucleoside triphosphate hydrolases"/>
    <property type="match status" value="1"/>
</dbReference>
<evidence type="ECO:0000256" key="4">
    <source>
        <dbReference type="ARBA" id="ARBA00022763"/>
    </source>
</evidence>
<keyword evidence="5" id="KW-0378">Hydrolase</keyword>
<dbReference type="GO" id="GO:0004386">
    <property type="term" value="F:helicase activity"/>
    <property type="evidence" value="ECO:0007669"/>
    <property type="project" value="UniProtKB-KW"/>
</dbReference>
<dbReference type="Gene3D" id="3.40.50.300">
    <property type="entry name" value="P-loop containing nucleotide triphosphate hydrolases"/>
    <property type="match status" value="2"/>
</dbReference>
<proteinExistence type="inferred from homology"/>
<evidence type="ECO:0000256" key="2">
    <source>
        <dbReference type="ARBA" id="ARBA00022723"/>
    </source>
</evidence>
<keyword evidence="2" id="KW-0479">Metal-binding</keyword>